<protein>
    <submittedName>
        <fullName evidence="1">Uncharacterized protein</fullName>
    </submittedName>
</protein>
<comment type="caution">
    <text evidence="1">The sequence shown here is derived from an EMBL/GenBank/DDBJ whole genome shotgun (WGS) entry which is preliminary data.</text>
</comment>
<organism evidence="1 2">
    <name type="scientific">Trichinella zimbabwensis</name>
    <dbReference type="NCBI Taxonomy" id="268475"/>
    <lineage>
        <taxon>Eukaryota</taxon>
        <taxon>Metazoa</taxon>
        <taxon>Ecdysozoa</taxon>
        <taxon>Nematoda</taxon>
        <taxon>Enoplea</taxon>
        <taxon>Dorylaimia</taxon>
        <taxon>Trichinellida</taxon>
        <taxon>Trichinellidae</taxon>
        <taxon>Trichinella</taxon>
    </lineage>
</organism>
<dbReference type="Proteomes" id="UP000055024">
    <property type="component" value="Unassembled WGS sequence"/>
</dbReference>
<gene>
    <name evidence="1" type="ORF">T11_9772</name>
</gene>
<evidence type="ECO:0000313" key="1">
    <source>
        <dbReference type="EMBL" id="KRZ17757.1"/>
    </source>
</evidence>
<keyword evidence="2" id="KW-1185">Reference proteome</keyword>
<dbReference type="AlphaFoldDB" id="A0A0V1I4K7"/>
<proteinExistence type="predicted"/>
<name>A0A0V1I4K7_9BILA</name>
<accession>A0A0V1I4K7</accession>
<dbReference type="EMBL" id="JYDP01000005">
    <property type="protein sequence ID" value="KRZ17757.1"/>
    <property type="molecule type" value="Genomic_DNA"/>
</dbReference>
<reference evidence="1 2" key="1">
    <citation type="submission" date="2015-01" db="EMBL/GenBank/DDBJ databases">
        <title>Evolution of Trichinella species and genotypes.</title>
        <authorList>
            <person name="Korhonen P.K."/>
            <person name="Edoardo P."/>
            <person name="Giuseppe L.R."/>
            <person name="Gasser R.B."/>
        </authorList>
    </citation>
    <scope>NUCLEOTIDE SEQUENCE [LARGE SCALE GENOMIC DNA]</scope>
    <source>
        <strain evidence="1">ISS1029</strain>
    </source>
</reference>
<evidence type="ECO:0000313" key="2">
    <source>
        <dbReference type="Proteomes" id="UP000055024"/>
    </source>
</evidence>
<sequence length="64" mass="7595">MKSEKLLRTSTPMFRSQLPAKCNEWFYRFVHCLRCLLPFTSPTEETSRFCFVLCIGWSWPACNV</sequence>